<protein>
    <submittedName>
        <fullName evidence="1">Uncharacterized protein</fullName>
    </submittedName>
</protein>
<evidence type="ECO:0000313" key="2">
    <source>
        <dbReference type="Proteomes" id="UP000724584"/>
    </source>
</evidence>
<keyword evidence="2" id="KW-1185">Reference proteome</keyword>
<organism evidence="1 2">
    <name type="scientific">Chaetomium tenue</name>
    <dbReference type="NCBI Taxonomy" id="1854479"/>
    <lineage>
        <taxon>Eukaryota</taxon>
        <taxon>Fungi</taxon>
        <taxon>Dikarya</taxon>
        <taxon>Ascomycota</taxon>
        <taxon>Pezizomycotina</taxon>
        <taxon>Sordariomycetes</taxon>
        <taxon>Sordariomycetidae</taxon>
        <taxon>Sordariales</taxon>
        <taxon>Chaetomiaceae</taxon>
        <taxon>Chaetomium</taxon>
    </lineage>
</organism>
<reference evidence="1 2" key="1">
    <citation type="journal article" date="2021" name="Nat. Commun.">
        <title>Genetic determinants of endophytism in the Arabidopsis root mycobiome.</title>
        <authorList>
            <person name="Mesny F."/>
            <person name="Miyauchi S."/>
            <person name="Thiergart T."/>
            <person name="Pickel B."/>
            <person name="Atanasova L."/>
            <person name="Karlsson M."/>
            <person name="Huettel B."/>
            <person name="Barry K.W."/>
            <person name="Haridas S."/>
            <person name="Chen C."/>
            <person name="Bauer D."/>
            <person name="Andreopoulos W."/>
            <person name="Pangilinan J."/>
            <person name="LaButti K."/>
            <person name="Riley R."/>
            <person name="Lipzen A."/>
            <person name="Clum A."/>
            <person name="Drula E."/>
            <person name="Henrissat B."/>
            <person name="Kohler A."/>
            <person name="Grigoriev I.V."/>
            <person name="Martin F.M."/>
            <person name="Hacquard S."/>
        </authorList>
    </citation>
    <scope>NUCLEOTIDE SEQUENCE [LARGE SCALE GENOMIC DNA]</scope>
    <source>
        <strain evidence="1 2">MPI-SDFR-AT-0079</strain>
    </source>
</reference>
<dbReference type="Proteomes" id="UP000724584">
    <property type="component" value="Unassembled WGS sequence"/>
</dbReference>
<comment type="caution">
    <text evidence="1">The sequence shown here is derived from an EMBL/GenBank/DDBJ whole genome shotgun (WGS) entry which is preliminary data.</text>
</comment>
<name>A0ACB7PMD9_9PEZI</name>
<dbReference type="EMBL" id="JAGIZQ010000001">
    <property type="protein sequence ID" value="KAH6650024.1"/>
    <property type="molecule type" value="Genomic_DNA"/>
</dbReference>
<gene>
    <name evidence="1" type="ORF">F5144DRAFT_543117</name>
</gene>
<accession>A0ACB7PMD9</accession>
<sequence length="250" mass="27618">MEVLPCVVSLIDGHSQHKENVGIIDRDSDEGDNIMETLPRAITQAMHSINAAEQQTNHRPAHELLKSAPPGPESCINNVGQPPEGHSKTTTQKGADACMHAGDGHRKQRKSGKPRTNIGRQHCSRVSLYNLLVPFCTPSVQRSDGATGAAQHAHAMPSWVMGYDDLKPRWWRVSGELWVVSDEVCSRNLGEANAAAANSHKPAVGDHRAEWIGRARAVSNKRVVPIWTNEIESQLQNMVVIQNNMKRSWR</sequence>
<proteinExistence type="predicted"/>
<evidence type="ECO:0000313" key="1">
    <source>
        <dbReference type="EMBL" id="KAH6650024.1"/>
    </source>
</evidence>